<feature type="compositionally biased region" description="Basic and acidic residues" evidence="2">
    <location>
        <begin position="1"/>
        <end position="10"/>
    </location>
</feature>
<evidence type="ECO:0000313" key="4">
    <source>
        <dbReference type="EMBL" id="CAC5393342.1"/>
    </source>
</evidence>
<dbReference type="InterPro" id="IPR041577">
    <property type="entry name" value="RT_RNaseH_2"/>
</dbReference>
<gene>
    <name evidence="4" type="ORF">MCOR_28212</name>
</gene>
<dbReference type="GO" id="GO:0003824">
    <property type="term" value="F:catalytic activity"/>
    <property type="evidence" value="ECO:0007669"/>
    <property type="project" value="UniProtKB-KW"/>
</dbReference>
<dbReference type="EMBL" id="CACVKT020005131">
    <property type="protein sequence ID" value="CAC5393342.1"/>
    <property type="molecule type" value="Genomic_DNA"/>
</dbReference>
<dbReference type="Pfam" id="PF17919">
    <property type="entry name" value="RT_RNaseH_2"/>
    <property type="match status" value="1"/>
</dbReference>
<organism evidence="4 5">
    <name type="scientific">Mytilus coruscus</name>
    <name type="common">Sea mussel</name>
    <dbReference type="NCBI Taxonomy" id="42192"/>
    <lineage>
        <taxon>Eukaryota</taxon>
        <taxon>Metazoa</taxon>
        <taxon>Spiralia</taxon>
        <taxon>Lophotrochozoa</taxon>
        <taxon>Mollusca</taxon>
        <taxon>Bivalvia</taxon>
        <taxon>Autobranchia</taxon>
        <taxon>Pteriomorphia</taxon>
        <taxon>Mytilida</taxon>
        <taxon>Mytiloidea</taxon>
        <taxon>Mytilidae</taxon>
        <taxon>Mytilinae</taxon>
        <taxon>Mytilus</taxon>
    </lineage>
</organism>
<keyword evidence="5" id="KW-1185">Reference proteome</keyword>
<evidence type="ECO:0000256" key="2">
    <source>
        <dbReference type="SAM" id="MobiDB-lite"/>
    </source>
</evidence>
<feature type="domain" description="Reverse transcriptase/retrotransposon-derived protein RNase H-like" evidence="3">
    <location>
        <begin position="153"/>
        <end position="212"/>
    </location>
</feature>
<dbReference type="AlphaFoldDB" id="A0A6J8CCY6"/>
<sequence length="296" mass="33515">MIRNRTDVGIKDSNLTSEPTPKKTTDIARQSETMKKQQAIMRSDNPKSNVNARLSKPSLGRPAIQALSIIDKVNVSSVDAISESNNYYRCKYPKIFNGLGKTKWTYTIALGHDTKSFALSTPRRVPLPLIGIAQETAFTEIKNEIASSRTFGHYDESTFGLGAVIRQKHGEILKPVVYDLRSMSYTEQRYSQIEKEELALTWACKHFSNYLRMPVDILSESNEFETETKACVDSIVNNFLASDMRLQHIRDECVKDEVCKTLMLYCKEGRQDKPSLNDSLKPYWSLQGELTIGGNI</sequence>
<evidence type="ECO:0000256" key="1">
    <source>
        <dbReference type="ARBA" id="ARBA00023268"/>
    </source>
</evidence>
<name>A0A6J8CCY6_MYTCO</name>
<dbReference type="OrthoDB" id="6103187at2759"/>
<dbReference type="PANTHER" id="PTHR37984">
    <property type="entry name" value="PROTEIN CBG26694"/>
    <property type="match status" value="1"/>
</dbReference>
<protein>
    <recommendedName>
        <fullName evidence="3">Reverse transcriptase/retrotransposon-derived protein RNase H-like domain-containing protein</fullName>
    </recommendedName>
</protein>
<reference evidence="4 5" key="1">
    <citation type="submission" date="2020-06" db="EMBL/GenBank/DDBJ databases">
        <authorList>
            <person name="Li R."/>
            <person name="Bekaert M."/>
        </authorList>
    </citation>
    <scope>NUCLEOTIDE SEQUENCE [LARGE SCALE GENOMIC DNA]</scope>
    <source>
        <strain evidence="5">wild</strain>
    </source>
</reference>
<proteinExistence type="predicted"/>
<dbReference type="InterPro" id="IPR050951">
    <property type="entry name" value="Retrovirus_Pol_polyprotein"/>
</dbReference>
<dbReference type="Proteomes" id="UP000507470">
    <property type="component" value="Unassembled WGS sequence"/>
</dbReference>
<dbReference type="InterPro" id="IPR043502">
    <property type="entry name" value="DNA/RNA_pol_sf"/>
</dbReference>
<evidence type="ECO:0000313" key="5">
    <source>
        <dbReference type="Proteomes" id="UP000507470"/>
    </source>
</evidence>
<evidence type="ECO:0000259" key="3">
    <source>
        <dbReference type="Pfam" id="PF17919"/>
    </source>
</evidence>
<dbReference type="PANTHER" id="PTHR37984:SF5">
    <property type="entry name" value="PROTEIN NYNRIN-LIKE"/>
    <property type="match status" value="1"/>
</dbReference>
<feature type="region of interest" description="Disordered" evidence="2">
    <location>
        <begin position="1"/>
        <end position="50"/>
    </location>
</feature>
<keyword evidence="1" id="KW-0511">Multifunctional enzyme</keyword>
<dbReference type="SUPFAM" id="SSF56672">
    <property type="entry name" value="DNA/RNA polymerases"/>
    <property type="match status" value="1"/>
</dbReference>
<accession>A0A6J8CCY6</accession>